<reference evidence="2" key="1">
    <citation type="journal article" date="2015" name="Nat. Genet.">
        <title>The genome and transcriptome of the zoonotic hookworm Ancylostoma ceylanicum identify infection-specific gene families.</title>
        <authorList>
            <person name="Schwarz E.M."/>
            <person name="Hu Y."/>
            <person name="Antoshechkin I."/>
            <person name="Miller M.M."/>
            <person name="Sternberg P.W."/>
            <person name="Aroian R.V."/>
        </authorList>
    </citation>
    <scope>NUCLEOTIDE SEQUENCE</scope>
    <source>
        <strain evidence="2">HY135</strain>
    </source>
</reference>
<gene>
    <name evidence="1" type="primary">Acey_s0713.g1750</name>
    <name evidence="1" type="ORF">Y032_0713g1750</name>
</gene>
<sequence length="77" mass="8956">MCFRVAEIAAQPPRNLLARLLRGDHPHFASHGATQRPCDRVAWWLRGDCRRLDRGDRKDIKTSREFVLSIQSETQQN</sequence>
<keyword evidence="2" id="KW-1185">Reference proteome</keyword>
<dbReference type="Proteomes" id="UP000024635">
    <property type="component" value="Unassembled WGS sequence"/>
</dbReference>
<dbReference type="EMBL" id="JARK01000313">
    <property type="protein sequence ID" value="EYC38503.1"/>
    <property type="molecule type" value="Genomic_DNA"/>
</dbReference>
<comment type="caution">
    <text evidence="1">The sequence shown here is derived from an EMBL/GenBank/DDBJ whole genome shotgun (WGS) entry which is preliminary data.</text>
</comment>
<accession>A0A016WHM2</accession>
<protein>
    <submittedName>
        <fullName evidence="1">Uncharacterized protein</fullName>
    </submittedName>
</protein>
<name>A0A016WHM2_9BILA</name>
<dbReference type="AlphaFoldDB" id="A0A016WHM2"/>
<evidence type="ECO:0000313" key="2">
    <source>
        <dbReference type="Proteomes" id="UP000024635"/>
    </source>
</evidence>
<evidence type="ECO:0000313" key="1">
    <source>
        <dbReference type="EMBL" id="EYC38503.1"/>
    </source>
</evidence>
<organism evidence="1 2">
    <name type="scientific">Ancylostoma ceylanicum</name>
    <dbReference type="NCBI Taxonomy" id="53326"/>
    <lineage>
        <taxon>Eukaryota</taxon>
        <taxon>Metazoa</taxon>
        <taxon>Ecdysozoa</taxon>
        <taxon>Nematoda</taxon>
        <taxon>Chromadorea</taxon>
        <taxon>Rhabditida</taxon>
        <taxon>Rhabditina</taxon>
        <taxon>Rhabditomorpha</taxon>
        <taxon>Strongyloidea</taxon>
        <taxon>Ancylostomatidae</taxon>
        <taxon>Ancylostomatinae</taxon>
        <taxon>Ancylostoma</taxon>
    </lineage>
</organism>
<proteinExistence type="predicted"/>